<reference evidence="4" key="1">
    <citation type="submission" date="2021-03" db="EMBL/GenBank/DDBJ databases">
        <authorList>
            <person name="So Y."/>
        </authorList>
    </citation>
    <scope>NUCLEOTIDE SEQUENCE</scope>
    <source>
        <strain evidence="4">SG15</strain>
    </source>
</reference>
<dbReference type="Pfam" id="PF13827">
    <property type="entry name" value="DUF4189"/>
    <property type="match status" value="1"/>
</dbReference>
<dbReference type="InterPro" id="IPR025240">
    <property type="entry name" value="DUF4189"/>
</dbReference>
<comment type="caution">
    <text evidence="4">The sequence shown here is derived from an EMBL/GenBank/DDBJ whole genome shotgun (WGS) entry which is preliminary data.</text>
</comment>
<gene>
    <name evidence="4" type="ORF">J5Y10_17835</name>
</gene>
<feature type="compositionally biased region" description="Basic and acidic residues" evidence="1">
    <location>
        <begin position="105"/>
        <end position="116"/>
    </location>
</feature>
<evidence type="ECO:0000313" key="4">
    <source>
        <dbReference type="EMBL" id="MBP0494650.1"/>
    </source>
</evidence>
<dbReference type="Proteomes" id="UP000677537">
    <property type="component" value="Unassembled WGS sequence"/>
</dbReference>
<dbReference type="AlphaFoldDB" id="A0A940S772"/>
<evidence type="ECO:0000313" key="5">
    <source>
        <dbReference type="Proteomes" id="UP000677537"/>
    </source>
</evidence>
<organism evidence="4 5">
    <name type="scientific">Roseomonas indoligenes</name>
    <dbReference type="NCBI Taxonomy" id="2820811"/>
    <lineage>
        <taxon>Bacteria</taxon>
        <taxon>Pseudomonadati</taxon>
        <taxon>Pseudomonadota</taxon>
        <taxon>Alphaproteobacteria</taxon>
        <taxon>Acetobacterales</taxon>
        <taxon>Roseomonadaceae</taxon>
        <taxon>Roseomonas</taxon>
    </lineage>
</organism>
<name>A0A940S772_9PROT</name>
<dbReference type="EMBL" id="JAGIZA010000011">
    <property type="protein sequence ID" value="MBP0494650.1"/>
    <property type="molecule type" value="Genomic_DNA"/>
</dbReference>
<feature type="region of interest" description="Disordered" evidence="1">
    <location>
        <begin position="101"/>
        <end position="128"/>
    </location>
</feature>
<feature type="chain" id="PRO_5037507305" evidence="2">
    <location>
        <begin position="30"/>
        <end position="287"/>
    </location>
</feature>
<protein>
    <submittedName>
        <fullName evidence="4">DUF4189 domain-containing protein</fullName>
    </submittedName>
</protein>
<keyword evidence="2" id="KW-0732">Signal</keyword>
<dbReference type="RefSeq" id="WP_209375392.1">
    <property type="nucleotide sequence ID" value="NZ_JAGIZA010000011.1"/>
</dbReference>
<feature type="domain" description="DUF4189" evidence="3">
    <location>
        <begin position="177"/>
        <end position="285"/>
    </location>
</feature>
<sequence length="287" mass="29141">MQGVLALLRNAPGLVLAMALGFLPHGASAQDSPFCRTECAAPFADRAQNTTVIQACLVRCAARSAALGRANISGTMAMPTPQTPWTQLPGSNRALTRVAQAQRPAETKPVQREAARGRRAPGGAPVTAVAAAPPAPSTSLFGSLMAAQAAEPGLVPVSAPATPARRTGRGSYGAVYLAAAPSRSFGLAVGVGDRAVAHRQAEAACKSGTGADCRMAGDFTARCAAVAHALRSNNAVVMTAHSSTYTVMAATSGTGATREEAERQALSACSQRGRGLTCTVTEARCAD</sequence>
<proteinExistence type="predicted"/>
<evidence type="ECO:0000256" key="2">
    <source>
        <dbReference type="SAM" id="SignalP"/>
    </source>
</evidence>
<accession>A0A940S772</accession>
<feature type="signal peptide" evidence="2">
    <location>
        <begin position="1"/>
        <end position="29"/>
    </location>
</feature>
<keyword evidence="5" id="KW-1185">Reference proteome</keyword>
<evidence type="ECO:0000259" key="3">
    <source>
        <dbReference type="Pfam" id="PF13827"/>
    </source>
</evidence>
<evidence type="ECO:0000256" key="1">
    <source>
        <dbReference type="SAM" id="MobiDB-lite"/>
    </source>
</evidence>